<proteinExistence type="predicted"/>
<feature type="transmembrane region" description="Helical" evidence="2">
    <location>
        <begin position="71"/>
        <end position="90"/>
    </location>
</feature>
<gene>
    <name evidence="3" type="ORF">PECAL_4P14730</name>
</gene>
<keyword evidence="4" id="KW-1185">Reference proteome</keyword>
<dbReference type="AlphaFoldDB" id="A0A8J2SJQ3"/>
<accession>A0A8J2SJQ3</accession>
<name>A0A8J2SJQ3_9STRA</name>
<feature type="transmembrane region" description="Helical" evidence="2">
    <location>
        <begin position="192"/>
        <end position="214"/>
    </location>
</feature>
<comment type="caution">
    <text evidence="3">The sequence shown here is derived from an EMBL/GenBank/DDBJ whole genome shotgun (WGS) entry which is preliminary data.</text>
</comment>
<dbReference type="EMBL" id="CAKKNE010000004">
    <property type="protein sequence ID" value="CAH0374203.1"/>
    <property type="molecule type" value="Genomic_DNA"/>
</dbReference>
<evidence type="ECO:0000313" key="3">
    <source>
        <dbReference type="EMBL" id="CAH0374203.1"/>
    </source>
</evidence>
<keyword evidence="2" id="KW-1133">Transmembrane helix</keyword>
<evidence type="ECO:0000256" key="1">
    <source>
        <dbReference type="SAM" id="MobiDB-lite"/>
    </source>
</evidence>
<protein>
    <submittedName>
        <fullName evidence="3">Uncharacterized protein</fullName>
    </submittedName>
</protein>
<keyword evidence="2" id="KW-0812">Transmembrane</keyword>
<feature type="transmembrane region" description="Helical" evidence="2">
    <location>
        <begin position="131"/>
        <end position="149"/>
    </location>
</feature>
<sequence>MRRHTSSPTDVTAPLLQDDKAKPAEKPSNRLEPAPPAICYLVAVAYVYLCDQGIEHCRRLQKTGRTDVGELMIEWCILLVVYSIETLLAYNGMTTLYRWNKQNYVEHHLPLVLGSVLWVLLGVDPAIHREWAALTLAISFIEASAALLVHHPSKRWHAFRLGLNAIVQLDLLCADLWSYWRHVSSDTWTWPSLLLTQGLLAAAATHIYYGQGIVRAISRRGRQERELAGLGCLVMLGVGLWISPW</sequence>
<evidence type="ECO:0000313" key="4">
    <source>
        <dbReference type="Proteomes" id="UP000789595"/>
    </source>
</evidence>
<organism evidence="3 4">
    <name type="scientific">Pelagomonas calceolata</name>
    <dbReference type="NCBI Taxonomy" id="35677"/>
    <lineage>
        <taxon>Eukaryota</taxon>
        <taxon>Sar</taxon>
        <taxon>Stramenopiles</taxon>
        <taxon>Ochrophyta</taxon>
        <taxon>Pelagophyceae</taxon>
        <taxon>Pelagomonadales</taxon>
        <taxon>Pelagomonadaceae</taxon>
        <taxon>Pelagomonas</taxon>
    </lineage>
</organism>
<keyword evidence="2" id="KW-0472">Membrane</keyword>
<feature type="transmembrane region" description="Helical" evidence="2">
    <location>
        <begin position="226"/>
        <end position="243"/>
    </location>
</feature>
<dbReference type="Proteomes" id="UP000789595">
    <property type="component" value="Unassembled WGS sequence"/>
</dbReference>
<feature type="region of interest" description="Disordered" evidence="1">
    <location>
        <begin position="1"/>
        <end position="29"/>
    </location>
</feature>
<feature type="compositionally biased region" description="Polar residues" evidence="1">
    <location>
        <begin position="1"/>
        <end position="10"/>
    </location>
</feature>
<reference evidence="3" key="1">
    <citation type="submission" date="2021-11" db="EMBL/GenBank/DDBJ databases">
        <authorList>
            <consortium name="Genoscope - CEA"/>
            <person name="William W."/>
        </authorList>
    </citation>
    <scope>NUCLEOTIDE SEQUENCE</scope>
</reference>
<evidence type="ECO:0000256" key="2">
    <source>
        <dbReference type="SAM" id="Phobius"/>
    </source>
</evidence>
<feature type="compositionally biased region" description="Basic and acidic residues" evidence="1">
    <location>
        <begin position="17"/>
        <end position="29"/>
    </location>
</feature>